<reference evidence="9 10" key="1">
    <citation type="submission" date="2018-05" db="EMBL/GenBank/DDBJ databases">
        <title>Genomic Encyclopedia of Type Strains, Phase IV (KMG-IV): sequencing the most valuable type-strain genomes for metagenomic binning, comparative biology and taxonomic classification.</title>
        <authorList>
            <person name="Goeker M."/>
        </authorList>
    </citation>
    <scope>NUCLEOTIDE SEQUENCE [LARGE SCALE GENOMIC DNA]</scope>
    <source>
        <strain evidence="9 10">DSM 23606</strain>
    </source>
</reference>
<dbReference type="Gene3D" id="3.10.129.10">
    <property type="entry name" value="Hotdog Thioesterase"/>
    <property type="match status" value="1"/>
</dbReference>
<name>A0A317MZ73_9GAMM</name>
<evidence type="ECO:0000256" key="3">
    <source>
        <dbReference type="ARBA" id="ARBA00036002"/>
    </source>
</evidence>
<protein>
    <recommendedName>
        <fullName evidence="6">Medium/long-chain acyl-CoA thioesterase YigI</fullName>
        <ecNumber evidence="5">3.1.2.20</ecNumber>
    </recommendedName>
</protein>
<dbReference type="InterPro" id="IPR003736">
    <property type="entry name" value="PAAI_dom"/>
</dbReference>
<evidence type="ECO:0000256" key="6">
    <source>
        <dbReference type="ARBA" id="ARBA00040062"/>
    </source>
</evidence>
<dbReference type="Proteomes" id="UP000246569">
    <property type="component" value="Unassembled WGS sequence"/>
</dbReference>
<evidence type="ECO:0000256" key="7">
    <source>
        <dbReference type="ARBA" id="ARBA00048062"/>
    </source>
</evidence>
<dbReference type="PANTHER" id="PTHR43240:SF20">
    <property type="entry name" value="MEDIUM_LONG-CHAIN ACYL-COA THIOESTERASE YIGI"/>
    <property type="match status" value="1"/>
</dbReference>
<dbReference type="CDD" id="cd03443">
    <property type="entry name" value="PaaI_thioesterase"/>
    <property type="match status" value="1"/>
</dbReference>
<dbReference type="NCBIfam" id="TIGR00369">
    <property type="entry name" value="unchar_dom_1"/>
    <property type="match status" value="1"/>
</dbReference>
<evidence type="ECO:0000313" key="10">
    <source>
        <dbReference type="Proteomes" id="UP000246569"/>
    </source>
</evidence>
<feature type="domain" description="Thioesterase" evidence="8">
    <location>
        <begin position="51"/>
        <end position="125"/>
    </location>
</feature>
<dbReference type="AlphaFoldDB" id="A0A317MZ73"/>
<evidence type="ECO:0000256" key="5">
    <source>
        <dbReference type="ARBA" id="ARBA00038894"/>
    </source>
</evidence>
<dbReference type="SUPFAM" id="SSF54637">
    <property type="entry name" value="Thioesterase/thiol ester dehydrase-isomerase"/>
    <property type="match status" value="1"/>
</dbReference>
<dbReference type="RefSeq" id="WP_110017477.1">
    <property type="nucleotide sequence ID" value="NZ_QGTJ01000002.1"/>
</dbReference>
<accession>A0A317MZ73</accession>
<evidence type="ECO:0000256" key="4">
    <source>
        <dbReference type="ARBA" id="ARBA00038381"/>
    </source>
</evidence>
<dbReference type="Pfam" id="PF03061">
    <property type="entry name" value="4HBT"/>
    <property type="match status" value="1"/>
</dbReference>
<keyword evidence="1" id="KW-0378">Hydrolase</keyword>
<evidence type="ECO:0000259" key="8">
    <source>
        <dbReference type="Pfam" id="PF03061"/>
    </source>
</evidence>
<dbReference type="OrthoDB" id="4565299at2"/>
<comment type="catalytic activity">
    <reaction evidence="3">
        <text>a long-chain fatty acyl-CoA + H2O = a long-chain fatty acid + CoA + H(+)</text>
        <dbReference type="Rhea" id="RHEA:67680"/>
        <dbReference type="ChEBI" id="CHEBI:15377"/>
        <dbReference type="ChEBI" id="CHEBI:15378"/>
        <dbReference type="ChEBI" id="CHEBI:57287"/>
        <dbReference type="ChEBI" id="CHEBI:57560"/>
        <dbReference type="ChEBI" id="CHEBI:83139"/>
    </reaction>
</comment>
<dbReference type="EMBL" id="QGTJ01000002">
    <property type="protein sequence ID" value="PWV64854.1"/>
    <property type="molecule type" value="Genomic_DNA"/>
</dbReference>
<dbReference type="InterPro" id="IPR006683">
    <property type="entry name" value="Thioestr_dom"/>
</dbReference>
<gene>
    <name evidence="9" type="ORF">C7443_102508</name>
</gene>
<sequence>MLEPNPAWRTVVADLFADCPFLGHCSIALLDCGPGWCEAGIELGPEHRQQNGFVHAGVQSTLADHTAGAAAATLLPAQRIVLTLEFKIHLLRAASGERLLCRAEILKPGRDFSIVESEVFAISGTQRSRVSKAMLTMAYVADKRPPASAG</sequence>
<dbReference type="PANTHER" id="PTHR43240">
    <property type="entry name" value="1,4-DIHYDROXY-2-NAPHTHOYL-COA THIOESTERASE 1"/>
    <property type="match status" value="1"/>
</dbReference>
<evidence type="ECO:0000256" key="2">
    <source>
        <dbReference type="ARBA" id="ARBA00035880"/>
    </source>
</evidence>
<comment type="similarity">
    <text evidence="4">Belongs to the YigI thioesterase family.</text>
</comment>
<dbReference type="InterPro" id="IPR029069">
    <property type="entry name" value="HotDog_dom_sf"/>
</dbReference>
<comment type="catalytic activity">
    <reaction evidence="7">
        <text>a medium-chain fatty acyl-CoA + H2O = a medium-chain fatty acid + CoA + H(+)</text>
        <dbReference type="Rhea" id="RHEA:68184"/>
        <dbReference type="ChEBI" id="CHEBI:15377"/>
        <dbReference type="ChEBI" id="CHEBI:15378"/>
        <dbReference type="ChEBI" id="CHEBI:57287"/>
        <dbReference type="ChEBI" id="CHEBI:59558"/>
        <dbReference type="ChEBI" id="CHEBI:90546"/>
    </reaction>
</comment>
<evidence type="ECO:0000313" key="9">
    <source>
        <dbReference type="EMBL" id="PWV64854.1"/>
    </source>
</evidence>
<organism evidence="9 10">
    <name type="scientific">Plasticicumulans acidivorans</name>
    <dbReference type="NCBI Taxonomy" id="886464"/>
    <lineage>
        <taxon>Bacteria</taxon>
        <taxon>Pseudomonadati</taxon>
        <taxon>Pseudomonadota</taxon>
        <taxon>Gammaproteobacteria</taxon>
        <taxon>Candidatus Competibacteraceae</taxon>
        <taxon>Plasticicumulans</taxon>
    </lineage>
</organism>
<comment type="caution">
    <text evidence="9">The sequence shown here is derived from an EMBL/GenBank/DDBJ whole genome shotgun (WGS) entry which is preliminary data.</text>
</comment>
<keyword evidence="10" id="KW-1185">Reference proteome</keyword>
<evidence type="ECO:0000256" key="1">
    <source>
        <dbReference type="ARBA" id="ARBA00022801"/>
    </source>
</evidence>
<dbReference type="GO" id="GO:0047617">
    <property type="term" value="F:fatty acyl-CoA hydrolase activity"/>
    <property type="evidence" value="ECO:0007669"/>
    <property type="project" value="UniProtKB-EC"/>
</dbReference>
<proteinExistence type="inferred from homology"/>
<dbReference type="EC" id="3.1.2.20" evidence="5"/>
<comment type="catalytic activity">
    <reaction evidence="2">
        <text>a fatty acyl-CoA + H2O = a fatty acid + CoA + H(+)</text>
        <dbReference type="Rhea" id="RHEA:16781"/>
        <dbReference type="ChEBI" id="CHEBI:15377"/>
        <dbReference type="ChEBI" id="CHEBI:15378"/>
        <dbReference type="ChEBI" id="CHEBI:28868"/>
        <dbReference type="ChEBI" id="CHEBI:57287"/>
        <dbReference type="ChEBI" id="CHEBI:77636"/>
        <dbReference type="EC" id="3.1.2.20"/>
    </reaction>
</comment>